<evidence type="ECO:0000259" key="5">
    <source>
        <dbReference type="PROSITE" id="PS51186"/>
    </source>
</evidence>
<dbReference type="PROSITE" id="PS50987">
    <property type="entry name" value="HTH_ARSR_2"/>
    <property type="match status" value="1"/>
</dbReference>
<reference evidence="7" key="1">
    <citation type="submission" date="2016-08" db="EMBL/GenBank/DDBJ databases">
        <authorList>
            <person name="Tokovenko B."/>
            <person name="Kalinowski J."/>
        </authorList>
    </citation>
    <scope>NUCLEOTIDE SEQUENCE [LARGE SCALE GENOMIC DNA]</scope>
    <source>
        <strain evidence="7">UTMC102</strain>
    </source>
</reference>
<dbReference type="InterPro" id="IPR036388">
    <property type="entry name" value="WH-like_DNA-bd_sf"/>
</dbReference>
<evidence type="ECO:0000259" key="4">
    <source>
        <dbReference type="PROSITE" id="PS50987"/>
    </source>
</evidence>
<keyword evidence="2" id="KW-0012">Acyltransferase</keyword>
<comment type="caution">
    <text evidence="6">The sequence shown here is derived from an EMBL/GenBank/DDBJ whole genome shotgun (WGS) entry which is preliminary data.</text>
</comment>
<dbReference type="AlphaFoldDB" id="A0A1V3BYE7"/>
<dbReference type="OrthoDB" id="3173333at2"/>
<dbReference type="GO" id="GO:0003700">
    <property type="term" value="F:DNA-binding transcription factor activity"/>
    <property type="evidence" value="ECO:0007669"/>
    <property type="project" value="InterPro"/>
</dbReference>
<dbReference type="Gene3D" id="1.10.10.10">
    <property type="entry name" value="Winged helix-like DNA-binding domain superfamily/Winged helix DNA-binding domain"/>
    <property type="match status" value="1"/>
</dbReference>
<keyword evidence="7" id="KW-1185">Reference proteome</keyword>
<proteinExistence type="predicted"/>
<dbReference type="PRINTS" id="PR00778">
    <property type="entry name" value="HTHARSR"/>
</dbReference>
<feature type="domain" description="HTH arsR-type" evidence="4">
    <location>
        <begin position="15"/>
        <end position="117"/>
    </location>
</feature>
<dbReference type="CDD" id="cd00090">
    <property type="entry name" value="HTH_ARSR"/>
    <property type="match status" value="1"/>
</dbReference>
<dbReference type="Proteomes" id="UP000189004">
    <property type="component" value="Unassembled WGS sequence"/>
</dbReference>
<dbReference type="EMBL" id="MCOK01000001">
    <property type="protein sequence ID" value="OOC53564.1"/>
    <property type="molecule type" value="Genomic_DNA"/>
</dbReference>
<dbReference type="InterPro" id="IPR001845">
    <property type="entry name" value="HTH_ArsR_DNA-bd_dom"/>
</dbReference>
<dbReference type="InterPro" id="IPR016181">
    <property type="entry name" value="Acyl_CoA_acyltransferase"/>
</dbReference>
<evidence type="ECO:0000256" key="3">
    <source>
        <dbReference type="SAM" id="MobiDB-lite"/>
    </source>
</evidence>
<dbReference type="InterPro" id="IPR011991">
    <property type="entry name" value="ArsR-like_HTH"/>
</dbReference>
<dbReference type="PROSITE" id="PS51186">
    <property type="entry name" value="GNAT"/>
    <property type="match status" value="1"/>
</dbReference>
<dbReference type="NCBIfam" id="NF033788">
    <property type="entry name" value="HTH_metalloreg"/>
    <property type="match status" value="1"/>
</dbReference>
<accession>A0A1V3BYE7</accession>
<dbReference type="Pfam" id="PF12840">
    <property type="entry name" value="HTH_20"/>
    <property type="match status" value="1"/>
</dbReference>
<dbReference type="InterPro" id="IPR036390">
    <property type="entry name" value="WH_DNA-bd_sf"/>
</dbReference>
<dbReference type="GO" id="GO:0016747">
    <property type="term" value="F:acyltransferase activity, transferring groups other than amino-acyl groups"/>
    <property type="evidence" value="ECO:0007669"/>
    <property type="project" value="InterPro"/>
</dbReference>
<evidence type="ECO:0000256" key="2">
    <source>
        <dbReference type="ARBA" id="ARBA00023315"/>
    </source>
</evidence>
<dbReference type="CDD" id="cd04301">
    <property type="entry name" value="NAT_SF"/>
    <property type="match status" value="1"/>
</dbReference>
<dbReference type="PANTHER" id="PTHR43072:SF23">
    <property type="entry name" value="UPF0039 PROTEIN C11D3.02C"/>
    <property type="match status" value="1"/>
</dbReference>
<evidence type="ECO:0000313" key="6">
    <source>
        <dbReference type="EMBL" id="OOC53564.1"/>
    </source>
</evidence>
<keyword evidence="1" id="KW-0808">Transferase</keyword>
<dbReference type="SMART" id="SM00418">
    <property type="entry name" value="HTH_ARSR"/>
    <property type="match status" value="1"/>
</dbReference>
<evidence type="ECO:0000256" key="1">
    <source>
        <dbReference type="ARBA" id="ARBA00022679"/>
    </source>
</evidence>
<dbReference type="InterPro" id="IPR000182">
    <property type="entry name" value="GNAT_dom"/>
</dbReference>
<organism evidence="6 7">
    <name type="scientific">Nocardiopsis sinuspersici</name>
    <dbReference type="NCBI Taxonomy" id="501010"/>
    <lineage>
        <taxon>Bacteria</taxon>
        <taxon>Bacillati</taxon>
        <taxon>Actinomycetota</taxon>
        <taxon>Actinomycetes</taxon>
        <taxon>Streptosporangiales</taxon>
        <taxon>Nocardiopsidaceae</taxon>
        <taxon>Nocardiopsis</taxon>
    </lineage>
</organism>
<feature type="domain" description="N-acetyltransferase" evidence="5">
    <location>
        <begin position="124"/>
        <end position="281"/>
    </location>
</feature>
<dbReference type="Gene3D" id="3.40.630.30">
    <property type="match status" value="1"/>
</dbReference>
<feature type="region of interest" description="Disordered" evidence="3">
    <location>
        <begin position="281"/>
        <end position="304"/>
    </location>
</feature>
<dbReference type="PANTHER" id="PTHR43072">
    <property type="entry name" value="N-ACETYLTRANSFERASE"/>
    <property type="match status" value="1"/>
</dbReference>
<dbReference type="RefSeq" id="WP_077689951.1">
    <property type="nucleotide sequence ID" value="NZ_MCOK01000001.1"/>
</dbReference>
<name>A0A1V3BYE7_9ACTN</name>
<dbReference type="STRING" id="501010.NOSIN_06905"/>
<dbReference type="SUPFAM" id="SSF55729">
    <property type="entry name" value="Acyl-CoA N-acyltransferases (Nat)"/>
    <property type="match status" value="1"/>
</dbReference>
<evidence type="ECO:0000313" key="7">
    <source>
        <dbReference type="Proteomes" id="UP000189004"/>
    </source>
</evidence>
<gene>
    <name evidence="6" type="ORF">NOSIN_06905</name>
</gene>
<sequence length="304" mass="32582">MTVTSSAPVPAPETLPAQDAETYAAWFACLAEPMRVRLLHTVAAHPGSISVGELARAVGIRQPTVSHHLRKLAEVGFVTMTRAGTSTRVAINPTCCTGLPHAADAVMGMLNSRPCCPTDLPVDVTTRAMADTDLERVRDIYAQGVATGNATFETEVPGVDALRDRWSDGHRWVAERDGRVVGWAAAAPVSAREAYSGVAETSVYVAEDARGRGVGRALLYRQVTEADDAGLWTLQTSVFPENRAGLSLHHQAGFRTVGVRERIARHHGVWRDTVLLERRRPAGEECSTGPTAACGCAPQEAPRS</sequence>
<protein>
    <submittedName>
        <fullName evidence="6">ArsR family transcriptional regulator</fullName>
    </submittedName>
</protein>
<dbReference type="SUPFAM" id="SSF46785">
    <property type="entry name" value="Winged helix' DNA-binding domain"/>
    <property type="match status" value="1"/>
</dbReference>
<dbReference type="Pfam" id="PF00583">
    <property type="entry name" value="Acetyltransf_1"/>
    <property type="match status" value="1"/>
</dbReference>